<dbReference type="InterPro" id="IPR000700">
    <property type="entry name" value="PAS-assoc_C"/>
</dbReference>
<evidence type="ECO:0000256" key="3">
    <source>
        <dbReference type="ARBA" id="ARBA00022553"/>
    </source>
</evidence>
<evidence type="ECO:0000256" key="4">
    <source>
        <dbReference type="ARBA" id="ARBA00022679"/>
    </source>
</evidence>
<dbReference type="InterPro" id="IPR052162">
    <property type="entry name" value="Sensor_kinase/Photoreceptor"/>
</dbReference>
<dbReference type="Pfam" id="PF08448">
    <property type="entry name" value="PAS_4"/>
    <property type="match status" value="1"/>
</dbReference>
<feature type="coiled-coil region" evidence="6">
    <location>
        <begin position="865"/>
        <end position="899"/>
    </location>
</feature>
<dbReference type="SMART" id="SM00387">
    <property type="entry name" value="HATPase_c"/>
    <property type="match status" value="1"/>
</dbReference>
<dbReference type="CDD" id="cd00130">
    <property type="entry name" value="PAS"/>
    <property type="match status" value="4"/>
</dbReference>
<feature type="domain" description="PAC" evidence="9">
    <location>
        <begin position="695"/>
        <end position="747"/>
    </location>
</feature>
<dbReference type="EMBL" id="DF820457">
    <property type="protein sequence ID" value="GAK51217.1"/>
    <property type="molecule type" value="Genomic_DNA"/>
</dbReference>
<organism evidence="10 11">
    <name type="scientific">Candidatus Moduliflexus flocculans</name>
    <dbReference type="NCBI Taxonomy" id="1499966"/>
    <lineage>
        <taxon>Bacteria</taxon>
        <taxon>Candidatus Moduliflexota</taxon>
        <taxon>Candidatus Moduliflexia</taxon>
        <taxon>Candidatus Moduliflexales</taxon>
        <taxon>Candidatus Moduliflexaceae</taxon>
    </lineage>
</organism>
<dbReference type="InterPro" id="IPR003661">
    <property type="entry name" value="HisK_dim/P_dom"/>
</dbReference>
<feature type="domain" description="PAS" evidence="8">
    <location>
        <begin position="748"/>
        <end position="784"/>
    </location>
</feature>
<dbReference type="GO" id="GO:0000155">
    <property type="term" value="F:phosphorelay sensor kinase activity"/>
    <property type="evidence" value="ECO:0007669"/>
    <property type="project" value="InterPro"/>
</dbReference>
<evidence type="ECO:0000259" key="8">
    <source>
        <dbReference type="PROSITE" id="PS50112"/>
    </source>
</evidence>
<dbReference type="InterPro" id="IPR036097">
    <property type="entry name" value="HisK_dim/P_sf"/>
</dbReference>
<dbReference type="InterPro" id="IPR001610">
    <property type="entry name" value="PAC"/>
</dbReference>
<reference evidence="10 11" key="1">
    <citation type="journal article" date="2015" name="PeerJ">
        <title>First genomic representation of candidate bacterial phylum KSB3 points to enhanced environmental sensing as a trigger of wastewater bulking.</title>
        <authorList>
            <person name="Sekiguchi Y."/>
            <person name="Ohashi A."/>
            <person name="Parks D.H."/>
            <person name="Yamauchi T."/>
            <person name="Tyson G.W."/>
            <person name="Hugenholtz P."/>
        </authorList>
    </citation>
    <scope>NUCLEOTIDE SEQUENCE [LARGE SCALE GENOMIC DNA]</scope>
</reference>
<feature type="domain" description="PAS" evidence="8">
    <location>
        <begin position="363"/>
        <end position="415"/>
    </location>
</feature>
<dbReference type="InterPro" id="IPR029150">
    <property type="entry name" value="dCache_3"/>
</dbReference>
<dbReference type="SMART" id="SM00086">
    <property type="entry name" value="PAC"/>
    <property type="match status" value="4"/>
</dbReference>
<comment type="catalytic activity">
    <reaction evidence="1">
        <text>ATP + protein L-histidine = ADP + protein N-phospho-L-histidine.</text>
        <dbReference type="EC" id="2.7.13.3"/>
    </reaction>
</comment>
<dbReference type="InterPro" id="IPR000014">
    <property type="entry name" value="PAS"/>
</dbReference>
<dbReference type="InterPro" id="IPR003594">
    <property type="entry name" value="HATPase_dom"/>
</dbReference>
<keyword evidence="11" id="KW-1185">Reference proteome</keyword>
<feature type="domain" description="Histidine kinase" evidence="7">
    <location>
        <begin position="1105"/>
        <end position="1210"/>
    </location>
</feature>
<dbReference type="InterPro" id="IPR013656">
    <property type="entry name" value="PAS_4"/>
</dbReference>
<name>A0A081BLF1_9BACT</name>
<evidence type="ECO:0000256" key="2">
    <source>
        <dbReference type="ARBA" id="ARBA00012438"/>
    </source>
</evidence>
<dbReference type="PROSITE" id="PS50112">
    <property type="entry name" value="PAS"/>
    <property type="match status" value="4"/>
</dbReference>
<dbReference type="PANTHER" id="PTHR43304:SF1">
    <property type="entry name" value="PAC DOMAIN-CONTAINING PROTEIN"/>
    <property type="match status" value="1"/>
</dbReference>
<dbReference type="Pfam" id="PF13426">
    <property type="entry name" value="PAS_9"/>
    <property type="match status" value="2"/>
</dbReference>
<feature type="domain" description="PAC" evidence="9">
    <location>
        <begin position="822"/>
        <end position="874"/>
    </location>
</feature>
<dbReference type="EC" id="2.7.13.3" evidence="2"/>
<dbReference type="HOGENOM" id="CLU_268818_0_0_0"/>
<evidence type="ECO:0000256" key="6">
    <source>
        <dbReference type="SAM" id="Coils"/>
    </source>
</evidence>
<dbReference type="InterPro" id="IPR005467">
    <property type="entry name" value="His_kinase_dom"/>
</dbReference>
<dbReference type="PANTHER" id="PTHR43304">
    <property type="entry name" value="PHYTOCHROME-LIKE PROTEIN CPH1"/>
    <property type="match status" value="1"/>
</dbReference>
<protein>
    <recommendedName>
        <fullName evidence="2">histidine kinase</fullName>
        <ecNumber evidence="2">2.7.13.3</ecNumber>
    </recommendedName>
</protein>
<keyword evidence="3" id="KW-0597">Phosphoprotein</keyword>
<dbReference type="Pfam" id="PF14827">
    <property type="entry name" value="dCache_3"/>
    <property type="match status" value="1"/>
</dbReference>
<proteinExistence type="predicted"/>
<dbReference type="InterPro" id="IPR013655">
    <property type="entry name" value="PAS_fold_3"/>
</dbReference>
<accession>A0A081BLF1</accession>
<dbReference type="Pfam" id="PF02518">
    <property type="entry name" value="HATPase_c"/>
    <property type="match status" value="1"/>
</dbReference>
<keyword evidence="5 10" id="KW-0418">Kinase</keyword>
<gene>
    <name evidence="10" type="ORF">U14_02460</name>
</gene>
<evidence type="ECO:0000256" key="5">
    <source>
        <dbReference type="ARBA" id="ARBA00022777"/>
    </source>
</evidence>
<evidence type="ECO:0000256" key="1">
    <source>
        <dbReference type="ARBA" id="ARBA00000085"/>
    </source>
</evidence>
<dbReference type="Proteomes" id="UP000030700">
    <property type="component" value="Unassembled WGS sequence"/>
</dbReference>
<dbReference type="InterPro" id="IPR036890">
    <property type="entry name" value="HATPase_C_sf"/>
</dbReference>
<dbReference type="Gene3D" id="3.30.565.10">
    <property type="entry name" value="Histidine kinase-like ATPase, C-terminal domain"/>
    <property type="match status" value="1"/>
</dbReference>
<evidence type="ECO:0000313" key="10">
    <source>
        <dbReference type="EMBL" id="GAK51217.1"/>
    </source>
</evidence>
<dbReference type="PROSITE" id="PS50109">
    <property type="entry name" value="HIS_KIN"/>
    <property type="match status" value="1"/>
</dbReference>
<dbReference type="PRINTS" id="PR00344">
    <property type="entry name" value="BCTRLSENSOR"/>
</dbReference>
<evidence type="ECO:0000259" key="7">
    <source>
        <dbReference type="PROSITE" id="PS50109"/>
    </source>
</evidence>
<feature type="domain" description="PAC" evidence="9">
    <location>
        <begin position="441"/>
        <end position="493"/>
    </location>
</feature>
<dbReference type="AlphaFoldDB" id="A0A081BLF1"/>
<dbReference type="SMART" id="SM00091">
    <property type="entry name" value="PAS"/>
    <property type="match status" value="4"/>
</dbReference>
<keyword evidence="6" id="KW-0175">Coiled coil</keyword>
<keyword evidence="4" id="KW-0808">Transferase</keyword>
<dbReference type="NCBIfam" id="TIGR00229">
    <property type="entry name" value="sensory_box"/>
    <property type="match status" value="4"/>
</dbReference>
<dbReference type="PROSITE" id="PS50113">
    <property type="entry name" value="PAC"/>
    <property type="match status" value="4"/>
</dbReference>
<evidence type="ECO:0000259" key="9">
    <source>
        <dbReference type="PROSITE" id="PS50113"/>
    </source>
</evidence>
<dbReference type="Gene3D" id="1.10.287.130">
    <property type="match status" value="1"/>
</dbReference>
<dbReference type="SUPFAM" id="SSF47384">
    <property type="entry name" value="Homodimeric domain of signal transducing histidine kinase"/>
    <property type="match status" value="1"/>
</dbReference>
<feature type="domain" description="PAS" evidence="8">
    <location>
        <begin position="621"/>
        <end position="679"/>
    </location>
</feature>
<sequence>MKVWLKRIVIFLGVFALLDAVVIRALYLNLKNKREEYFTKEVSELQIAYSAITKTYGINAQAFYHKLMEMPEVAVSLKQAATATTAQQAGVRALLYYQLSSTYRQFRQQQVALLNFYLPDGLPLLKMNAPLLSGDYPRESRSSIQAVMQTRQELSGMESADGVLGYRYLLPAMADRRWVGCIEIGLALSDIEEQLQNLLLRQFFFLIKRDVQEKTVLRGDFVPSELSDDYVVSKNNLWLSDALKNYLERHDLDPKEAAKLMAGVTEYIKGKAASGIAQHNSFAISLTPSLIVHQDKDYIVAFLPITDVDGEQIAYLVSYRADTALRSFSEAFWLKALASSGALLFVMIFISQIKRSRSIILQSRDRLQGITDNLFEGLCVLNEHHHISFVNPAAERLLGYSRQELLTRTLHHLVEHGMSDNAASDAACSICEAVETGMIYQSDDLVLVTRDQRTFPANLTVTPLIDKRGKRTGSILVFQDITEHKQAEMALKKSEAYNRLIIETMTEGLATFDSEARFLYANTQFCRMFGASREMLIGRSFFEFMDDRNRAIILHYIEEYRKTGIAPAPYELEWQRHDGVRFVTLTAPQAFIDEQQQYAGGVVVLTDITRLKDIEQKLREANVFTESILQNVPEVIFSLDEEMCLTYISPKCEQMCGYTAQEFLETPDLLKQMIYAEDRALFASAQDALRMGQVSSVEFRIVKKNGEIIWVHKSSTPTLDAEGRLMRIDSSMYNISDLKKAEYALAEERNLLRTLINAIPDVVYMKNPDGQYIMVNTAFARLFGKRHVSDVIGLRTADLLSDYQAKQMDTLEQNILLTGEPVLSEEILLTINQQDVWFLKTTVAVRNDAGEIVGLLGINRDITERKRAEEVLVDMNIELKETLDNLKRTQSQLIQSEKMAALGQLIAGVAHEINTPLGAIRASIGNIANALAESLAQLPRLLATLAPEEQTLFFQLVERAAQRKAQVTSREERQLKRQLRREMEAHEIKDADVLADILVDLGIYDHIDAYVPIFQKPDAVVILQTAYNLAAQQHNSDNIMTAVERAAKIVFALKSYAHFDQSGDMIAANITEGIDVVLTLYYNQLKHGIDVLKQYRDIPLVRCYPDELNQVWTNLIHNAVQAMDGHGTLEIDVAQQDRHVVVKITDSGCGIPENIRERIFEPFFTTKPSGEGSGLGLDIVQKILEKHQGSIQVESRPGKTTFSVFLPIHTEEDFVTPSF</sequence>
<dbReference type="Pfam" id="PF08447">
    <property type="entry name" value="PAS_3"/>
    <property type="match status" value="1"/>
</dbReference>
<evidence type="ECO:0000313" key="11">
    <source>
        <dbReference type="Proteomes" id="UP000030700"/>
    </source>
</evidence>
<dbReference type="STRING" id="1499966.U14_02460"/>
<dbReference type="CDD" id="cd00082">
    <property type="entry name" value="HisKA"/>
    <property type="match status" value="1"/>
</dbReference>
<feature type="domain" description="PAC" evidence="9">
    <location>
        <begin position="568"/>
        <end position="620"/>
    </location>
</feature>
<dbReference type="SUPFAM" id="SSF55874">
    <property type="entry name" value="ATPase domain of HSP90 chaperone/DNA topoisomerase II/histidine kinase"/>
    <property type="match status" value="1"/>
</dbReference>
<dbReference type="InterPro" id="IPR004358">
    <property type="entry name" value="Sig_transdc_His_kin-like_C"/>
</dbReference>
<dbReference type="InterPro" id="IPR035965">
    <property type="entry name" value="PAS-like_dom_sf"/>
</dbReference>
<feature type="domain" description="PAS" evidence="8">
    <location>
        <begin position="494"/>
        <end position="564"/>
    </location>
</feature>
<dbReference type="SUPFAM" id="SSF55785">
    <property type="entry name" value="PYP-like sensor domain (PAS domain)"/>
    <property type="match status" value="4"/>
</dbReference>
<dbReference type="Gene3D" id="3.30.450.20">
    <property type="entry name" value="PAS domain"/>
    <property type="match status" value="4"/>
</dbReference>